<dbReference type="GeneID" id="11261675"/>
<dbReference type="GO" id="GO:0005737">
    <property type="term" value="C:cytoplasm"/>
    <property type="evidence" value="ECO:0007669"/>
    <property type="project" value="TreeGrafter"/>
</dbReference>
<evidence type="ECO:0000313" key="7">
    <source>
        <dbReference type="EMBL" id="CCC81438.1"/>
    </source>
</evidence>
<dbReference type="EMBL" id="FN869859">
    <property type="protein sequence ID" value="CCC81438.1"/>
    <property type="molecule type" value="Genomic_DNA"/>
</dbReference>
<dbReference type="Gene3D" id="1.20.5.1300">
    <property type="match status" value="1"/>
</dbReference>
<dbReference type="Pfam" id="PF00815">
    <property type="entry name" value="Histidinol_dh"/>
    <property type="match status" value="1"/>
</dbReference>
<keyword evidence="8" id="KW-1185">Reference proteome</keyword>
<dbReference type="Gene3D" id="3.40.50.1980">
    <property type="entry name" value="Nitrogenase molybdenum iron protein domain"/>
    <property type="match status" value="2"/>
</dbReference>
<dbReference type="PANTHER" id="PTHR21256">
    <property type="entry name" value="HISTIDINOL DEHYDROGENASE HDH"/>
    <property type="match status" value="1"/>
</dbReference>
<protein>
    <recommendedName>
        <fullName evidence="2">Histidinol dehydrogenase</fullName>
    </recommendedName>
</protein>
<dbReference type="PANTHER" id="PTHR21256:SF2">
    <property type="entry name" value="HISTIDINE BIOSYNTHESIS TRIFUNCTIONAL PROTEIN"/>
    <property type="match status" value="1"/>
</dbReference>
<dbReference type="NCBIfam" id="TIGR00069">
    <property type="entry name" value="hisD"/>
    <property type="match status" value="1"/>
</dbReference>
<organism evidence="7 8">
    <name type="scientific">Thermoproteus tenax (strain ATCC 35583 / DSM 2078 / JCM 9277 / NBRC 100435 / Kra 1)</name>
    <dbReference type="NCBI Taxonomy" id="768679"/>
    <lineage>
        <taxon>Archaea</taxon>
        <taxon>Thermoproteota</taxon>
        <taxon>Thermoprotei</taxon>
        <taxon>Thermoproteales</taxon>
        <taxon>Thermoproteaceae</taxon>
        <taxon>Thermoproteus</taxon>
    </lineage>
</organism>
<dbReference type="PROSITE" id="PS00611">
    <property type="entry name" value="HISOL_DEHYDROGENASE"/>
    <property type="match status" value="1"/>
</dbReference>
<dbReference type="AlphaFoldDB" id="G4RPE3"/>
<comment type="cofactor">
    <cofactor evidence="1">
        <name>Zn(2+)</name>
        <dbReference type="ChEBI" id="CHEBI:29105"/>
    </cofactor>
</comment>
<dbReference type="PRINTS" id="PR00083">
    <property type="entry name" value="HOLDHDRGNASE"/>
</dbReference>
<evidence type="ECO:0000256" key="5">
    <source>
        <dbReference type="ARBA" id="ARBA00023002"/>
    </source>
</evidence>
<dbReference type="PATRIC" id="fig|768679.9.peg.792"/>
<dbReference type="PaxDb" id="768679-TTX_0782"/>
<dbReference type="STRING" id="768679.TTX_0782"/>
<reference evidence="7 8" key="1">
    <citation type="journal article" date="2011" name="PLoS ONE">
        <title>The complete genome sequence of Thermoproteus tenax: a physiologically versatile member of the Crenarchaeota.</title>
        <authorList>
            <person name="Siebers B."/>
            <person name="Zaparty M."/>
            <person name="Raddatz G."/>
            <person name="Tjaden B."/>
            <person name="Albers S.V."/>
            <person name="Bell S.D."/>
            <person name="Blombach F."/>
            <person name="Kletzin A."/>
            <person name="Kyrpides N."/>
            <person name="Lanz C."/>
            <person name="Plagens A."/>
            <person name="Rampp M."/>
            <person name="Rosinus A."/>
            <person name="von Jan M."/>
            <person name="Makarova K.S."/>
            <person name="Klenk H.P."/>
            <person name="Schuster S.C."/>
            <person name="Hensel R."/>
        </authorList>
    </citation>
    <scope>NUCLEOTIDE SEQUENCE [LARGE SCALE GENOMIC DNA]</scope>
    <source>
        <strain evidence="8">ATCC 35583 / DSM 2078 / JCM 9277 / NBRC 100435 / Kra 1</strain>
    </source>
</reference>
<dbReference type="RefSeq" id="WP_014126694.1">
    <property type="nucleotide sequence ID" value="NC_016070.1"/>
</dbReference>
<dbReference type="InterPro" id="IPR001692">
    <property type="entry name" value="Histidinol_DH_CS"/>
</dbReference>
<keyword evidence="5 7" id="KW-0560">Oxidoreductase</keyword>
<dbReference type="InterPro" id="IPR016161">
    <property type="entry name" value="Ald_DH/histidinol_DH"/>
</dbReference>
<dbReference type="GO" id="GO:0000105">
    <property type="term" value="P:L-histidine biosynthetic process"/>
    <property type="evidence" value="ECO:0007669"/>
    <property type="project" value="TreeGrafter"/>
</dbReference>
<proteinExistence type="inferred from homology"/>
<accession>G4RPE3</accession>
<evidence type="ECO:0000256" key="3">
    <source>
        <dbReference type="ARBA" id="ARBA00022723"/>
    </source>
</evidence>
<evidence type="ECO:0000256" key="1">
    <source>
        <dbReference type="ARBA" id="ARBA00001947"/>
    </source>
</evidence>
<name>G4RPE3_THETK</name>
<evidence type="ECO:0000256" key="4">
    <source>
        <dbReference type="ARBA" id="ARBA00022833"/>
    </source>
</evidence>
<dbReference type="InterPro" id="IPR012131">
    <property type="entry name" value="Hstdl_DH"/>
</dbReference>
<dbReference type="eggNOG" id="arCOG04352">
    <property type="taxonomic scope" value="Archaea"/>
</dbReference>
<dbReference type="GO" id="GO:0046872">
    <property type="term" value="F:metal ion binding"/>
    <property type="evidence" value="ECO:0007669"/>
    <property type="project" value="UniProtKB-KW"/>
</dbReference>
<dbReference type="GO" id="GO:0004399">
    <property type="term" value="F:histidinol dehydrogenase activity"/>
    <property type="evidence" value="ECO:0007669"/>
    <property type="project" value="TreeGrafter"/>
</dbReference>
<dbReference type="Proteomes" id="UP000002654">
    <property type="component" value="Chromosome"/>
</dbReference>
<evidence type="ECO:0000313" key="8">
    <source>
        <dbReference type="Proteomes" id="UP000002654"/>
    </source>
</evidence>
<dbReference type="OrthoDB" id="36308at2157"/>
<dbReference type="HOGENOM" id="CLU_006732_3_3_2"/>
<dbReference type="KEGG" id="ttn:TTX_0782"/>
<evidence type="ECO:0000256" key="6">
    <source>
        <dbReference type="RuleBase" id="RU004175"/>
    </source>
</evidence>
<evidence type="ECO:0000256" key="2">
    <source>
        <dbReference type="ARBA" id="ARBA00016531"/>
    </source>
</evidence>
<dbReference type="SUPFAM" id="SSF53720">
    <property type="entry name" value="ALDH-like"/>
    <property type="match status" value="1"/>
</dbReference>
<keyword evidence="4" id="KW-0862">Zinc</keyword>
<keyword evidence="3" id="KW-0479">Metal-binding</keyword>
<comment type="similarity">
    <text evidence="6">Belongs to the histidinol dehydrogenase family.</text>
</comment>
<dbReference type="GO" id="GO:0051287">
    <property type="term" value="F:NAD binding"/>
    <property type="evidence" value="ECO:0007669"/>
    <property type="project" value="InterPro"/>
</dbReference>
<sequence>MIREAISEEALSRAKEIIEDVRKGGAVAALEWSQRLDGLKPPELLIEPSERPEADSSVVEAALAAARSLERLYSRARPADVVDFYEGILRYIVWRPIERLAIYVPARYISTLVMLAVPAKIAGVSKLYALTPPKGLTPEFLTVAAKLGINAVVGVGGAHGLAYVAFHLGVDMLAGPGGLYVQAAKYVLSRYVGIDGIEGPTELVVYAEGVDPRRAVAGALAQLEHGPTSFAVVISRDYQLLREVEEIYRREKTSSMGPLSTKSVGSIEEAAREIDSIAPEHLEVWGLPELAQMVRNVGAVSVNGPSPLVDYVAGISHVLPTGGSARWRGIITPSTFMKPIGVAWTLADSPLRKHAIRLAEYEGFRLHADSLR</sequence>
<gene>
    <name evidence="7" type="primary">hisD</name>
    <name evidence="7" type="ordered locus">TTX_0782</name>
</gene>